<sequence>MNLLRSLSRTHLKSQIFREVDNRKQIYQSKYAGFYLLSKQLTNAANSFNKKYGCPIVLILDQIERIAKKNQDFLGILQDFAKDHADRGSIIIVFVTPQLLKSYSAWSQAIIPLEIGDISDEITVKFLEETDVNKNISKYIVSHLTGGYFALLQQFKTQYKITPNIAAEKFRKQLFMRIQNSLNEAKTIIPLDMLHKLIGANILSSQHENCTVSFHSYYVKTYFKEANKTASKI</sequence>
<evidence type="ECO:0000313" key="1">
    <source>
        <dbReference type="EMBL" id="RIA83517.1"/>
    </source>
</evidence>
<dbReference type="EMBL" id="QKYT01000565">
    <property type="protein sequence ID" value="RIA83517.1"/>
    <property type="molecule type" value="Genomic_DNA"/>
</dbReference>
<protein>
    <submittedName>
        <fullName evidence="1">Uncharacterized protein</fullName>
    </submittedName>
</protein>
<evidence type="ECO:0000313" key="2">
    <source>
        <dbReference type="Proteomes" id="UP000265703"/>
    </source>
</evidence>
<dbReference type="SUPFAM" id="SSF52540">
    <property type="entry name" value="P-loop containing nucleoside triphosphate hydrolases"/>
    <property type="match status" value="1"/>
</dbReference>
<comment type="caution">
    <text evidence="1">The sequence shown here is derived from an EMBL/GenBank/DDBJ whole genome shotgun (WGS) entry which is preliminary data.</text>
</comment>
<dbReference type="InterPro" id="IPR027417">
    <property type="entry name" value="P-loop_NTPase"/>
</dbReference>
<proteinExistence type="predicted"/>
<keyword evidence="2" id="KW-1185">Reference proteome</keyword>
<name>A0A397SHR8_9GLOM</name>
<dbReference type="OrthoDB" id="511599at2759"/>
<gene>
    <name evidence="1" type="ORF">C1645_833701</name>
</gene>
<dbReference type="STRING" id="658196.A0A397SHR8"/>
<dbReference type="AlphaFoldDB" id="A0A397SHR8"/>
<reference evidence="1 2" key="1">
    <citation type="submission" date="2018-06" db="EMBL/GenBank/DDBJ databases">
        <title>Comparative genomics reveals the genomic features of Rhizophagus irregularis, R. cerebriforme, R. diaphanum and Gigaspora rosea, and their symbiotic lifestyle signature.</title>
        <authorList>
            <person name="Morin E."/>
            <person name="San Clemente H."/>
            <person name="Chen E.C.H."/>
            <person name="De La Providencia I."/>
            <person name="Hainaut M."/>
            <person name="Kuo A."/>
            <person name="Kohler A."/>
            <person name="Murat C."/>
            <person name="Tang N."/>
            <person name="Roy S."/>
            <person name="Loubradou J."/>
            <person name="Henrissat B."/>
            <person name="Grigoriev I.V."/>
            <person name="Corradi N."/>
            <person name="Roux C."/>
            <person name="Martin F.M."/>
        </authorList>
    </citation>
    <scope>NUCLEOTIDE SEQUENCE [LARGE SCALE GENOMIC DNA]</scope>
    <source>
        <strain evidence="1 2">DAOM 227022</strain>
    </source>
</reference>
<organism evidence="1 2">
    <name type="scientific">Glomus cerebriforme</name>
    <dbReference type="NCBI Taxonomy" id="658196"/>
    <lineage>
        <taxon>Eukaryota</taxon>
        <taxon>Fungi</taxon>
        <taxon>Fungi incertae sedis</taxon>
        <taxon>Mucoromycota</taxon>
        <taxon>Glomeromycotina</taxon>
        <taxon>Glomeromycetes</taxon>
        <taxon>Glomerales</taxon>
        <taxon>Glomeraceae</taxon>
        <taxon>Glomus</taxon>
    </lineage>
</organism>
<dbReference type="Proteomes" id="UP000265703">
    <property type="component" value="Unassembled WGS sequence"/>
</dbReference>
<accession>A0A397SHR8</accession>
<dbReference type="Gene3D" id="3.40.50.300">
    <property type="entry name" value="P-loop containing nucleotide triphosphate hydrolases"/>
    <property type="match status" value="1"/>
</dbReference>